<reference evidence="1" key="1">
    <citation type="journal article" date="2014" name="Genome Announc.">
        <title>Draft genome sequences of the altered schaedler flora, a defined bacterial community from gnotobiotic mice.</title>
        <authorList>
            <person name="Wannemuehler M.J."/>
            <person name="Overstreet A.M."/>
            <person name="Ward D.V."/>
            <person name="Phillips G.J."/>
        </authorList>
    </citation>
    <scope>NUCLEOTIDE SEQUENCE</scope>
    <source>
        <strain evidence="1">ASF457</strain>
    </source>
</reference>
<reference evidence="1" key="2">
    <citation type="submission" date="2022-05" db="EMBL/GenBank/DDBJ databases">
        <authorList>
            <person name="Proctor A.L."/>
            <person name="Phillips G.J."/>
            <person name="Wannemuehler M.J."/>
        </authorList>
    </citation>
    <scope>NUCLEOTIDE SEQUENCE</scope>
    <source>
        <strain evidence="1">ASF457</strain>
    </source>
</reference>
<gene>
    <name evidence="1" type="ORF">N508_000033</name>
</gene>
<reference evidence="1" key="3">
    <citation type="submission" date="2022-06" db="EMBL/GenBank/DDBJ databases">
        <title>Resources to Facilitate Use of the Altered Schaedler Flora (ASF) Mouse Model to Study Microbiome Function.</title>
        <authorList>
            <person name="Proctor A."/>
            <person name="Parvinroo S."/>
            <person name="Richie T."/>
            <person name="Jia X."/>
            <person name="Lee S.T.M."/>
            <person name="Karp P.D."/>
            <person name="Paley S."/>
            <person name="Kostic A.D."/>
            <person name="Pierre J.F."/>
            <person name="Wannemuehler M.J."/>
            <person name="Phillips G.J."/>
        </authorList>
    </citation>
    <scope>NUCLEOTIDE SEQUENCE</scope>
    <source>
        <strain evidence="1">ASF457</strain>
    </source>
</reference>
<keyword evidence="2" id="KW-1185">Reference proteome</keyword>
<dbReference type="EMBL" id="CP097562">
    <property type="protein sequence ID" value="USF22980.1"/>
    <property type="molecule type" value="Genomic_DNA"/>
</dbReference>
<evidence type="ECO:0000313" key="2">
    <source>
        <dbReference type="Proteomes" id="UP000017429"/>
    </source>
</evidence>
<dbReference type="AlphaFoldDB" id="V2Q9H6"/>
<name>V2Q9H6_9BACT</name>
<sequence length="67" mass="7709">MESDEKKKLLLEARKALYEIADNEDNTCLYVFNRGKGSIALPKTSIDTRMLELDKGIREDIKRNHAV</sequence>
<protein>
    <submittedName>
        <fullName evidence="1">Uncharacterized protein</fullName>
    </submittedName>
</protein>
<proteinExistence type="predicted"/>
<dbReference type="RefSeq" id="WP_023276773.1">
    <property type="nucleotide sequence ID" value="NZ_CP097562.1"/>
</dbReference>
<dbReference type="KEGG" id="msch:N508_000033"/>
<evidence type="ECO:0000313" key="1">
    <source>
        <dbReference type="EMBL" id="USF22980.1"/>
    </source>
</evidence>
<organism evidence="1 2">
    <name type="scientific">Mucispirillum schaedleri ASF457</name>
    <dbReference type="NCBI Taxonomy" id="1379858"/>
    <lineage>
        <taxon>Bacteria</taxon>
        <taxon>Pseudomonadati</taxon>
        <taxon>Deferribacterota</taxon>
        <taxon>Deferribacteres</taxon>
        <taxon>Deferribacterales</taxon>
        <taxon>Mucispirillaceae</taxon>
        <taxon>Mucispirillum</taxon>
    </lineage>
</organism>
<dbReference type="Proteomes" id="UP000017429">
    <property type="component" value="Chromosome"/>
</dbReference>
<accession>V2Q9H6</accession>